<keyword evidence="4" id="KW-0963">Cytoplasm</keyword>
<comment type="caution">
    <text evidence="5">The sequence shown here is derived from an EMBL/GenBank/DDBJ whole genome shotgun (WGS) entry which is preliminary data.</text>
</comment>
<evidence type="ECO:0000313" key="5">
    <source>
        <dbReference type="EMBL" id="MFL9844494.1"/>
    </source>
</evidence>
<dbReference type="EMBL" id="JBELPZ010000007">
    <property type="protein sequence ID" value="MFL9844494.1"/>
    <property type="molecule type" value="Genomic_DNA"/>
</dbReference>
<name>A0ABW8YW42_9FLAO</name>
<dbReference type="NCBIfam" id="NF003952">
    <property type="entry name" value="PRK05450.1-5"/>
    <property type="match status" value="1"/>
</dbReference>
<dbReference type="PANTHER" id="PTHR42866:SF2">
    <property type="entry name" value="3-DEOXY-MANNO-OCTULOSONATE CYTIDYLYLTRANSFERASE, MITOCHONDRIAL"/>
    <property type="match status" value="1"/>
</dbReference>
<dbReference type="NCBIfam" id="NF009905">
    <property type="entry name" value="PRK13368.1"/>
    <property type="match status" value="1"/>
</dbReference>
<keyword evidence="3 4" id="KW-0448">Lipopolysaccharide biosynthesis</keyword>
<dbReference type="CDD" id="cd02517">
    <property type="entry name" value="CMP-KDO-Synthetase"/>
    <property type="match status" value="1"/>
</dbReference>
<protein>
    <recommendedName>
        <fullName evidence="4">3-deoxy-manno-octulosonate cytidylyltransferase</fullName>
        <ecNumber evidence="4">2.7.7.38</ecNumber>
    </recommendedName>
    <alternativeName>
        <fullName evidence="4">CMP-2-keto-3-deoxyoctulosonic acid synthase</fullName>
        <shortName evidence="4">CKS</shortName>
        <shortName evidence="4">CMP-KDO synthase</shortName>
    </alternativeName>
</protein>
<keyword evidence="1 4" id="KW-0808">Transferase</keyword>
<proteinExistence type="inferred from homology"/>
<comment type="function">
    <text evidence="4">Activates KDO (a required 8-carbon sugar) for incorporation into bacterial lipopolysaccharide in Gram-negative bacteria.</text>
</comment>
<dbReference type="Pfam" id="PF02348">
    <property type="entry name" value="CTP_transf_3"/>
    <property type="match status" value="1"/>
</dbReference>
<reference evidence="5 6" key="1">
    <citation type="submission" date="2024-06" db="EMBL/GenBank/DDBJ databases">
        <authorList>
            <person name="Kaempfer P."/>
            <person name="Viver T."/>
        </authorList>
    </citation>
    <scope>NUCLEOTIDE SEQUENCE [LARGE SCALE GENOMIC DNA]</scope>
    <source>
        <strain evidence="5 6">ST-119</strain>
    </source>
</reference>
<evidence type="ECO:0000256" key="4">
    <source>
        <dbReference type="HAMAP-Rule" id="MF_00057"/>
    </source>
</evidence>
<dbReference type="HAMAP" id="MF_00057">
    <property type="entry name" value="KdsB"/>
    <property type="match status" value="1"/>
</dbReference>
<dbReference type="RefSeq" id="WP_408084745.1">
    <property type="nucleotide sequence ID" value="NZ_JBELPZ010000007.1"/>
</dbReference>
<sequence>MKIIAVIPARYESTRFPAKLMQDLGGKPVISRTYEAAVKTNLFEDVFVVTDSDIIYKEILSTGGKAIMSIKEHESGSDRIAEAIETLDVDVVVNVQGDEPFINKEPLADLLQVFKGDTAHEIDLASLMMPLSEWEDIENPNNVKVITDQRNFALYFSRSVIPYPRDKKAGAQYYRHIGIYAFRKHALMDFYHLPMKSLEATEKLEQLRYLEYGKRIKMVLTSHAGIGIDTPEDLEKARKFLEKK</sequence>
<keyword evidence="2 4" id="KW-0548">Nucleotidyltransferase</keyword>
<evidence type="ECO:0000256" key="2">
    <source>
        <dbReference type="ARBA" id="ARBA00022695"/>
    </source>
</evidence>
<dbReference type="PANTHER" id="PTHR42866">
    <property type="entry name" value="3-DEOXY-MANNO-OCTULOSONATE CYTIDYLYLTRANSFERASE"/>
    <property type="match status" value="1"/>
</dbReference>
<comment type="subcellular location">
    <subcellularLocation>
        <location evidence="4">Cytoplasm</location>
    </subcellularLocation>
</comment>
<accession>A0ABW8YW42</accession>
<evidence type="ECO:0000313" key="6">
    <source>
        <dbReference type="Proteomes" id="UP001629156"/>
    </source>
</evidence>
<keyword evidence="6" id="KW-1185">Reference proteome</keyword>
<evidence type="ECO:0000256" key="1">
    <source>
        <dbReference type="ARBA" id="ARBA00022679"/>
    </source>
</evidence>
<dbReference type="NCBIfam" id="TIGR00466">
    <property type="entry name" value="kdsB"/>
    <property type="match status" value="1"/>
</dbReference>
<comment type="similarity">
    <text evidence="4">Belongs to the KdsB family.</text>
</comment>
<dbReference type="InterPro" id="IPR029044">
    <property type="entry name" value="Nucleotide-diphossugar_trans"/>
</dbReference>
<comment type="catalytic activity">
    <reaction evidence="4">
        <text>3-deoxy-alpha-D-manno-oct-2-ulosonate + CTP = CMP-3-deoxy-beta-D-manno-octulosonate + diphosphate</text>
        <dbReference type="Rhea" id="RHEA:23448"/>
        <dbReference type="ChEBI" id="CHEBI:33019"/>
        <dbReference type="ChEBI" id="CHEBI:37563"/>
        <dbReference type="ChEBI" id="CHEBI:85986"/>
        <dbReference type="ChEBI" id="CHEBI:85987"/>
        <dbReference type="EC" id="2.7.7.38"/>
    </reaction>
</comment>
<dbReference type="SUPFAM" id="SSF53448">
    <property type="entry name" value="Nucleotide-diphospho-sugar transferases"/>
    <property type="match status" value="1"/>
</dbReference>
<organism evidence="5 6">
    <name type="scientific">Flavobacterium rhizosphaerae</name>
    <dbReference type="NCBI Taxonomy" id="3163298"/>
    <lineage>
        <taxon>Bacteria</taxon>
        <taxon>Pseudomonadati</taxon>
        <taxon>Bacteroidota</taxon>
        <taxon>Flavobacteriia</taxon>
        <taxon>Flavobacteriales</taxon>
        <taxon>Flavobacteriaceae</taxon>
        <taxon>Flavobacterium</taxon>
    </lineage>
</organism>
<dbReference type="EC" id="2.7.7.38" evidence="4"/>
<comment type="pathway">
    <text evidence="4">Nucleotide-sugar biosynthesis; CMP-3-deoxy-D-manno-octulosonate biosynthesis; CMP-3-deoxy-D-manno-octulosonate from 3-deoxy-D-manno-octulosonate and CTP: step 1/1.</text>
</comment>
<gene>
    <name evidence="4 5" type="primary">kdsB</name>
    <name evidence="5" type="ORF">ABS766_08685</name>
</gene>
<dbReference type="InterPro" id="IPR003329">
    <property type="entry name" value="Cytidylyl_trans"/>
</dbReference>
<evidence type="ECO:0000256" key="3">
    <source>
        <dbReference type="ARBA" id="ARBA00022985"/>
    </source>
</evidence>
<dbReference type="GO" id="GO:0008690">
    <property type="term" value="F:3-deoxy-manno-octulosonate cytidylyltransferase activity"/>
    <property type="evidence" value="ECO:0007669"/>
    <property type="project" value="UniProtKB-EC"/>
</dbReference>
<dbReference type="Gene3D" id="3.90.550.10">
    <property type="entry name" value="Spore Coat Polysaccharide Biosynthesis Protein SpsA, Chain A"/>
    <property type="match status" value="1"/>
</dbReference>
<dbReference type="InterPro" id="IPR004528">
    <property type="entry name" value="KdsB"/>
</dbReference>
<dbReference type="Proteomes" id="UP001629156">
    <property type="component" value="Unassembled WGS sequence"/>
</dbReference>